<organism evidence="11 12">
    <name type="scientific">Candidatus Palibaumannia cicadellinicola</name>
    <dbReference type="NCBI Taxonomy" id="186490"/>
    <lineage>
        <taxon>Bacteria</taxon>
        <taxon>Pseudomonadati</taxon>
        <taxon>Pseudomonadota</taxon>
        <taxon>Gammaproteobacteria</taxon>
        <taxon>Candidatus Palibaumannia</taxon>
    </lineage>
</organism>
<dbReference type="PROSITE" id="PS00760">
    <property type="entry name" value="SPASE_I_2"/>
    <property type="match status" value="1"/>
</dbReference>
<dbReference type="GO" id="GO:0009003">
    <property type="term" value="F:signal peptidase activity"/>
    <property type="evidence" value="ECO:0007669"/>
    <property type="project" value="UniProtKB-EC"/>
</dbReference>
<proteinExistence type="inferred from homology"/>
<comment type="similarity">
    <text evidence="2 9">Belongs to the peptidase S26 family.</text>
</comment>
<evidence type="ECO:0000313" key="11">
    <source>
        <dbReference type="EMBL" id="PLK59109.1"/>
    </source>
</evidence>
<feature type="active site" evidence="7">
    <location>
        <position position="80"/>
    </location>
</feature>
<dbReference type="InterPro" id="IPR019757">
    <property type="entry name" value="Pept_S26A_signal_pept_1_Lys-AS"/>
</dbReference>
<dbReference type="SUPFAM" id="SSF51306">
    <property type="entry name" value="LexA/Signal peptidase"/>
    <property type="match status" value="1"/>
</dbReference>
<name>A0A2N4XXE1_9GAMM</name>
<dbReference type="OrthoDB" id="9815782at2"/>
<keyword evidence="8" id="KW-0812">Transmembrane</keyword>
<evidence type="ECO:0000256" key="4">
    <source>
        <dbReference type="ARBA" id="ARBA00019232"/>
    </source>
</evidence>
<comment type="caution">
    <text evidence="11">The sequence shown here is derived from an EMBL/GenBank/DDBJ whole genome shotgun (WGS) entry which is preliminary data.</text>
</comment>
<evidence type="ECO:0000256" key="9">
    <source>
        <dbReference type="RuleBase" id="RU362042"/>
    </source>
</evidence>
<gene>
    <name evidence="11" type="primary">lepB</name>
    <name evidence="11" type="ORF">CEX73_00795</name>
</gene>
<feature type="domain" description="Peptidase S26" evidence="10">
    <location>
        <begin position="50"/>
        <end position="156"/>
    </location>
</feature>
<evidence type="ECO:0000256" key="6">
    <source>
        <dbReference type="ARBA" id="ARBA00022801"/>
    </source>
</evidence>
<dbReference type="GO" id="GO:0016020">
    <property type="term" value="C:membrane"/>
    <property type="evidence" value="ECO:0007669"/>
    <property type="project" value="UniProtKB-SubCell"/>
</dbReference>
<dbReference type="InterPro" id="IPR019756">
    <property type="entry name" value="Pept_S26A_signal_pept_1_Ser-AS"/>
</dbReference>
<dbReference type="Gene3D" id="2.10.109.10">
    <property type="entry name" value="Umud Fragment, subunit A"/>
    <property type="match status" value="1"/>
</dbReference>
<protein>
    <recommendedName>
        <fullName evidence="4 8">Signal peptidase I</fullName>
        <ecNumber evidence="3 8">3.4.21.89</ecNumber>
    </recommendedName>
</protein>
<feature type="transmembrane region" description="Helical" evidence="8">
    <location>
        <begin position="49"/>
        <end position="70"/>
    </location>
</feature>
<feature type="transmembrane region" description="Helical" evidence="8">
    <location>
        <begin position="6"/>
        <end position="29"/>
    </location>
</feature>
<accession>A0A2N4XXE1</accession>
<evidence type="ECO:0000256" key="8">
    <source>
        <dbReference type="RuleBase" id="RU003993"/>
    </source>
</evidence>
<evidence type="ECO:0000256" key="7">
    <source>
        <dbReference type="PIRSR" id="PIRSR600223-1"/>
    </source>
</evidence>
<dbReference type="EC" id="3.4.21.89" evidence="3 8"/>
<feature type="active site" evidence="7">
    <location>
        <position position="135"/>
    </location>
</feature>
<dbReference type="GO" id="GO:0006465">
    <property type="term" value="P:signal peptide processing"/>
    <property type="evidence" value="ECO:0007669"/>
    <property type="project" value="InterPro"/>
</dbReference>
<dbReference type="NCBIfam" id="TIGR02227">
    <property type="entry name" value="sigpep_I_bact"/>
    <property type="match status" value="1"/>
</dbReference>
<dbReference type="PANTHER" id="PTHR43390">
    <property type="entry name" value="SIGNAL PEPTIDASE I"/>
    <property type="match status" value="1"/>
</dbReference>
<evidence type="ECO:0000313" key="12">
    <source>
        <dbReference type="Proteomes" id="UP000234253"/>
    </source>
</evidence>
<dbReference type="AlphaFoldDB" id="A0A2N4XXE1"/>
<feature type="non-terminal residue" evidence="11">
    <location>
        <position position="193"/>
    </location>
</feature>
<dbReference type="PANTHER" id="PTHR43390:SF1">
    <property type="entry name" value="CHLOROPLAST PROCESSING PEPTIDASE"/>
    <property type="match status" value="1"/>
</dbReference>
<keyword evidence="8" id="KW-0472">Membrane</keyword>
<dbReference type="RefSeq" id="WP_101626722.1">
    <property type="nucleotide sequence ID" value="NZ_NJPO01000043.1"/>
</dbReference>
<dbReference type="CDD" id="cd06530">
    <property type="entry name" value="S26_SPase_I"/>
    <property type="match status" value="1"/>
</dbReference>
<reference evidence="11 12" key="1">
    <citation type="submission" date="2017-06" db="EMBL/GenBank/DDBJ databases">
        <title>Metabolic interaction between xylem feeders and their symbionts.</title>
        <authorList>
            <person name="Chouaia B."/>
        </authorList>
    </citation>
    <scope>NUCLEOTIDE SEQUENCE [LARGE SCALE GENOMIC DNA]</scope>
    <source>
        <strain evidence="11 12">Gra</strain>
    </source>
</reference>
<dbReference type="InterPro" id="IPR036286">
    <property type="entry name" value="LexA/Signal_pep-like_sf"/>
</dbReference>
<keyword evidence="6 8" id="KW-0378">Hydrolase</keyword>
<evidence type="ECO:0000256" key="1">
    <source>
        <dbReference type="ARBA" id="ARBA00000677"/>
    </source>
</evidence>
<dbReference type="Proteomes" id="UP000234253">
    <property type="component" value="Unassembled WGS sequence"/>
</dbReference>
<evidence type="ECO:0000256" key="5">
    <source>
        <dbReference type="ARBA" id="ARBA00022670"/>
    </source>
</evidence>
<sequence length="193" mass="21916">MAYLFTLILAIATLITGITWFIKYFKLALEYRKNGNGIEVKFQKDKNNWIEISASAFPVLLLVFIMRSFLFGPFQIPSGSMMPTLLVGDFILVKKFAYSIKNPITQSTIIKMGNPKRGDVVVFKYPPNPSLDYIKRVIGLPGDLVCYDPIVKRITIQPGWAHNYHSSTSTLAITYSDITSSNFIQHFSYNSNR</sequence>
<dbReference type="PROSITE" id="PS00501">
    <property type="entry name" value="SPASE_I_1"/>
    <property type="match status" value="1"/>
</dbReference>
<keyword evidence="8" id="KW-1133">Transmembrane helix</keyword>
<comment type="subcellular location">
    <subcellularLocation>
        <location evidence="9">Membrane</location>
        <topology evidence="9">Multi-pass membrane protein</topology>
    </subcellularLocation>
</comment>
<comment type="catalytic activity">
    <reaction evidence="1 8">
        <text>Cleavage of hydrophobic, N-terminal signal or leader sequences from secreted and periplasmic proteins.</text>
        <dbReference type="EC" id="3.4.21.89"/>
    </reaction>
</comment>
<dbReference type="PRINTS" id="PR00727">
    <property type="entry name" value="LEADERPTASE"/>
</dbReference>
<evidence type="ECO:0000256" key="2">
    <source>
        <dbReference type="ARBA" id="ARBA00009370"/>
    </source>
</evidence>
<evidence type="ECO:0000259" key="10">
    <source>
        <dbReference type="Pfam" id="PF10502"/>
    </source>
</evidence>
<dbReference type="InterPro" id="IPR019533">
    <property type="entry name" value="Peptidase_S26"/>
</dbReference>
<dbReference type="Pfam" id="PF10502">
    <property type="entry name" value="Peptidase_S26"/>
    <property type="match status" value="1"/>
</dbReference>
<dbReference type="InterPro" id="IPR000223">
    <property type="entry name" value="Pept_S26A_signal_pept_1"/>
</dbReference>
<evidence type="ECO:0000256" key="3">
    <source>
        <dbReference type="ARBA" id="ARBA00013208"/>
    </source>
</evidence>
<dbReference type="GO" id="GO:0004252">
    <property type="term" value="F:serine-type endopeptidase activity"/>
    <property type="evidence" value="ECO:0007669"/>
    <property type="project" value="InterPro"/>
</dbReference>
<keyword evidence="5 8" id="KW-0645">Protease</keyword>
<dbReference type="EMBL" id="NJPO01000043">
    <property type="protein sequence ID" value="PLK59109.1"/>
    <property type="molecule type" value="Genomic_DNA"/>
</dbReference>